<dbReference type="InterPro" id="IPR014229">
    <property type="entry name" value="Spore_YtfJ"/>
</dbReference>
<proteinExistence type="predicted"/>
<keyword evidence="1" id="KW-0472">Membrane</keyword>
<dbReference type="RefSeq" id="WP_336498243.1">
    <property type="nucleotide sequence ID" value="NZ_JBAWSY010000010.1"/>
</dbReference>
<comment type="caution">
    <text evidence="2">The sequence shown here is derived from an EMBL/GenBank/DDBJ whole genome shotgun (WGS) entry which is preliminary data.</text>
</comment>
<dbReference type="Proteomes" id="UP001364890">
    <property type="component" value="Unassembled WGS sequence"/>
</dbReference>
<keyword evidence="1" id="KW-1133">Transmembrane helix</keyword>
<name>A0ABU8F6R4_9BACI</name>
<reference evidence="2 3" key="1">
    <citation type="submission" date="2024-01" db="EMBL/GenBank/DDBJ databases">
        <title>Seven novel Bacillus-like species.</title>
        <authorList>
            <person name="Liu G."/>
        </authorList>
    </citation>
    <scope>NUCLEOTIDE SEQUENCE [LARGE SCALE GENOMIC DNA]</scope>
    <source>
        <strain evidence="2 3">FJAT-51614</strain>
    </source>
</reference>
<protein>
    <submittedName>
        <fullName evidence="2">Spore germination protein GerW family protein</fullName>
    </submittedName>
</protein>
<dbReference type="EMBL" id="JBAWSY010000010">
    <property type="protein sequence ID" value="MEI4770685.1"/>
    <property type="molecule type" value="Genomic_DNA"/>
</dbReference>
<sequence length="127" mass="13988">MEDGKNSNEKPKAYRSPIGVIFDKFSQSKDVSLIYGEPIELENKRVLPVAKVDYYVGGGGGYSNAEENNSTAQGEGGGGYISVKPVGVFEITSSKVKFKPVIRWDFFLTLFSIITFGLILLRKKSAR</sequence>
<evidence type="ECO:0000313" key="2">
    <source>
        <dbReference type="EMBL" id="MEI4770685.1"/>
    </source>
</evidence>
<accession>A0ABU8F6R4</accession>
<keyword evidence="3" id="KW-1185">Reference proteome</keyword>
<feature type="transmembrane region" description="Helical" evidence="1">
    <location>
        <begin position="101"/>
        <end position="121"/>
    </location>
</feature>
<keyword evidence="1" id="KW-0812">Transmembrane</keyword>
<dbReference type="Pfam" id="PF09579">
    <property type="entry name" value="Spore_YtfJ"/>
    <property type="match status" value="1"/>
</dbReference>
<gene>
    <name evidence="2" type="ORF">WAX74_13700</name>
</gene>
<evidence type="ECO:0000256" key="1">
    <source>
        <dbReference type="SAM" id="Phobius"/>
    </source>
</evidence>
<organism evidence="2 3">
    <name type="scientific">Psychrobacillus mangrovi</name>
    <dbReference type="NCBI Taxonomy" id="3117745"/>
    <lineage>
        <taxon>Bacteria</taxon>
        <taxon>Bacillati</taxon>
        <taxon>Bacillota</taxon>
        <taxon>Bacilli</taxon>
        <taxon>Bacillales</taxon>
        <taxon>Bacillaceae</taxon>
        <taxon>Psychrobacillus</taxon>
    </lineage>
</organism>
<evidence type="ECO:0000313" key="3">
    <source>
        <dbReference type="Proteomes" id="UP001364890"/>
    </source>
</evidence>